<protein>
    <submittedName>
        <fullName evidence="2">Alpha/Beta hydrolase protein</fullName>
    </submittedName>
</protein>
<dbReference type="OrthoDB" id="3200163at2759"/>
<evidence type="ECO:0000259" key="1">
    <source>
        <dbReference type="Pfam" id="PF00135"/>
    </source>
</evidence>
<dbReference type="Gene3D" id="3.40.50.1820">
    <property type="entry name" value="alpha/beta hydrolase"/>
    <property type="match status" value="1"/>
</dbReference>
<keyword evidence="2" id="KW-0378">Hydrolase</keyword>
<dbReference type="Pfam" id="PF00135">
    <property type="entry name" value="COesterase"/>
    <property type="match status" value="1"/>
</dbReference>
<dbReference type="Proteomes" id="UP000799766">
    <property type="component" value="Unassembled WGS sequence"/>
</dbReference>
<organism evidence="2 3">
    <name type="scientific">Lineolata rhizophorae</name>
    <dbReference type="NCBI Taxonomy" id="578093"/>
    <lineage>
        <taxon>Eukaryota</taxon>
        <taxon>Fungi</taxon>
        <taxon>Dikarya</taxon>
        <taxon>Ascomycota</taxon>
        <taxon>Pezizomycotina</taxon>
        <taxon>Dothideomycetes</taxon>
        <taxon>Dothideomycetes incertae sedis</taxon>
        <taxon>Lineolatales</taxon>
        <taxon>Lineolataceae</taxon>
        <taxon>Lineolata</taxon>
    </lineage>
</organism>
<dbReference type="EMBL" id="MU001693">
    <property type="protein sequence ID" value="KAF2454143.1"/>
    <property type="molecule type" value="Genomic_DNA"/>
</dbReference>
<reference evidence="2" key="1">
    <citation type="journal article" date="2020" name="Stud. Mycol.">
        <title>101 Dothideomycetes genomes: a test case for predicting lifestyles and emergence of pathogens.</title>
        <authorList>
            <person name="Haridas S."/>
            <person name="Albert R."/>
            <person name="Binder M."/>
            <person name="Bloem J."/>
            <person name="Labutti K."/>
            <person name="Salamov A."/>
            <person name="Andreopoulos B."/>
            <person name="Baker S."/>
            <person name="Barry K."/>
            <person name="Bills G."/>
            <person name="Bluhm B."/>
            <person name="Cannon C."/>
            <person name="Castanera R."/>
            <person name="Culley D."/>
            <person name="Daum C."/>
            <person name="Ezra D."/>
            <person name="Gonzalez J."/>
            <person name="Henrissat B."/>
            <person name="Kuo A."/>
            <person name="Liang C."/>
            <person name="Lipzen A."/>
            <person name="Lutzoni F."/>
            <person name="Magnuson J."/>
            <person name="Mondo S."/>
            <person name="Nolan M."/>
            <person name="Ohm R."/>
            <person name="Pangilinan J."/>
            <person name="Park H.-J."/>
            <person name="Ramirez L."/>
            <person name="Alfaro M."/>
            <person name="Sun H."/>
            <person name="Tritt A."/>
            <person name="Yoshinaga Y."/>
            <person name="Zwiers L.-H."/>
            <person name="Turgeon B."/>
            <person name="Goodwin S."/>
            <person name="Spatafora J."/>
            <person name="Crous P."/>
            <person name="Grigoriev I."/>
        </authorList>
    </citation>
    <scope>NUCLEOTIDE SEQUENCE</scope>
    <source>
        <strain evidence="2">ATCC 16933</strain>
    </source>
</reference>
<accession>A0A6A6NS81</accession>
<evidence type="ECO:0000313" key="2">
    <source>
        <dbReference type="EMBL" id="KAF2454143.1"/>
    </source>
</evidence>
<dbReference type="PANTHER" id="PTHR43142:SF5">
    <property type="entry name" value="CARBOXYLIC ESTER HYDROLASE"/>
    <property type="match status" value="1"/>
</dbReference>
<dbReference type="InterPro" id="IPR029058">
    <property type="entry name" value="AB_hydrolase_fold"/>
</dbReference>
<dbReference type="SUPFAM" id="SSF53474">
    <property type="entry name" value="alpha/beta-Hydrolases"/>
    <property type="match status" value="1"/>
</dbReference>
<dbReference type="InterPro" id="IPR002018">
    <property type="entry name" value="CarbesteraseB"/>
</dbReference>
<name>A0A6A6NS81_9PEZI</name>
<evidence type="ECO:0000313" key="3">
    <source>
        <dbReference type="Proteomes" id="UP000799766"/>
    </source>
</evidence>
<keyword evidence="3" id="KW-1185">Reference proteome</keyword>
<gene>
    <name evidence="2" type="ORF">BDY21DRAFT_113097</name>
</gene>
<dbReference type="GO" id="GO:0016787">
    <property type="term" value="F:hydrolase activity"/>
    <property type="evidence" value="ECO:0007669"/>
    <property type="project" value="UniProtKB-KW"/>
</dbReference>
<dbReference type="PANTHER" id="PTHR43142">
    <property type="entry name" value="CARBOXYLIC ESTER HYDROLASE"/>
    <property type="match status" value="1"/>
</dbReference>
<dbReference type="AlphaFoldDB" id="A0A6A6NS81"/>
<sequence>MSTRLYTHPSLGPLRARRSPSLSTLQFRNIPYASIPARWQDPVLRSGPLAASAEDPFDATRHGPPCPQFPGGQGLDVMLTGQVELKRVDDEEEAEAAPTGEADEFGCANLVVTVPEGVEGREEGVPVMVWVHGGALVIGANSWPQYDLARLVSRSAKIGKPVIGVAINYRHNVYGFLASEKIGSKGNFGLKDAICAFQWIKQNIAGFGGDPDQVLAFGESAGSFFLHHLLYADVPSPLFNRVVLQSGDLSLRRPADAPYQEAIFAKVMKYLGLDADKPDDVQAFKEMGAAEVTAKLPSPQELHGYCAYVDGELLKNGKLPRMESLGEDRRVLAEGCWCEDVTIGDMAMDGSIMSGSLLTDPNAGSHVVTALESVLSVEETARLSNAYKLSASPAEQIQGIMQLLSHLRFYTPCLVLHDAFKKYGGGKRIQRYHMHQPNPFPGFCTGIPSHELDVAYVLQNYAPLMPPEHKELANNITDMWIAQAYGDHWSDDKGGAVFVVKPDCTSAMMGEDEYDEVMREERGKMMMELEWEKIIKLGMALANTTGNG</sequence>
<feature type="domain" description="Carboxylesterase type B" evidence="1">
    <location>
        <begin position="23"/>
        <end position="482"/>
    </location>
</feature>
<proteinExistence type="predicted"/>